<dbReference type="AlphaFoldDB" id="A0A1E5VXU6"/>
<feature type="region of interest" description="Disordered" evidence="1">
    <location>
        <begin position="58"/>
        <end position="110"/>
    </location>
</feature>
<evidence type="ECO:0000313" key="3">
    <source>
        <dbReference type="Proteomes" id="UP000095767"/>
    </source>
</evidence>
<feature type="compositionally biased region" description="Polar residues" evidence="1">
    <location>
        <begin position="97"/>
        <end position="109"/>
    </location>
</feature>
<dbReference type="EMBL" id="LWDX02026675">
    <property type="protein sequence ID" value="OEL29926.1"/>
    <property type="molecule type" value="Genomic_DNA"/>
</dbReference>
<gene>
    <name evidence="2" type="ORF">BAE44_0009057</name>
</gene>
<feature type="region of interest" description="Disordered" evidence="1">
    <location>
        <begin position="273"/>
        <end position="297"/>
    </location>
</feature>
<accession>A0A1E5VXU6</accession>
<comment type="caution">
    <text evidence="2">The sequence shown here is derived from an EMBL/GenBank/DDBJ whole genome shotgun (WGS) entry which is preliminary data.</text>
</comment>
<protein>
    <submittedName>
        <fullName evidence="2">Uncharacterized protein</fullName>
    </submittedName>
</protein>
<evidence type="ECO:0000313" key="2">
    <source>
        <dbReference type="EMBL" id="OEL29926.1"/>
    </source>
</evidence>
<reference evidence="2 3" key="1">
    <citation type="submission" date="2016-09" db="EMBL/GenBank/DDBJ databases">
        <title>The draft genome of Dichanthelium oligosanthes: A C3 panicoid grass species.</title>
        <authorList>
            <person name="Studer A.J."/>
            <person name="Schnable J.C."/>
            <person name="Brutnell T.P."/>
        </authorList>
    </citation>
    <scope>NUCLEOTIDE SEQUENCE [LARGE SCALE GENOMIC DNA]</scope>
    <source>
        <strain evidence="3">cv. Kellogg 1175</strain>
        <tissue evidence="2">Leaf</tissue>
    </source>
</reference>
<feature type="compositionally biased region" description="Basic and acidic residues" evidence="1">
    <location>
        <begin position="78"/>
        <end position="88"/>
    </location>
</feature>
<evidence type="ECO:0000256" key="1">
    <source>
        <dbReference type="SAM" id="MobiDB-lite"/>
    </source>
</evidence>
<keyword evidence="3" id="KW-1185">Reference proteome</keyword>
<name>A0A1E5VXU6_9POAL</name>
<feature type="compositionally biased region" description="Polar residues" evidence="1">
    <location>
        <begin position="282"/>
        <end position="291"/>
    </location>
</feature>
<feature type="compositionally biased region" description="Gly residues" evidence="1">
    <location>
        <begin position="65"/>
        <end position="75"/>
    </location>
</feature>
<organism evidence="2 3">
    <name type="scientific">Dichanthelium oligosanthes</name>
    <dbReference type="NCBI Taxonomy" id="888268"/>
    <lineage>
        <taxon>Eukaryota</taxon>
        <taxon>Viridiplantae</taxon>
        <taxon>Streptophyta</taxon>
        <taxon>Embryophyta</taxon>
        <taxon>Tracheophyta</taxon>
        <taxon>Spermatophyta</taxon>
        <taxon>Magnoliopsida</taxon>
        <taxon>Liliopsida</taxon>
        <taxon>Poales</taxon>
        <taxon>Poaceae</taxon>
        <taxon>PACMAD clade</taxon>
        <taxon>Panicoideae</taxon>
        <taxon>Panicodae</taxon>
        <taxon>Paniceae</taxon>
        <taxon>Dichantheliinae</taxon>
        <taxon>Dichanthelium</taxon>
    </lineage>
</organism>
<proteinExistence type="predicted"/>
<dbReference type="Proteomes" id="UP000095767">
    <property type="component" value="Unassembled WGS sequence"/>
</dbReference>
<sequence>MRLRRRVVRKVMGGSVISRRPSPTQRRLIRRRGQKLLALLLRRPEVKRLHVMGRPLWEDGEDKGNGGMDLDGGLDGDLSARDPKRARNGDVAMDEASGQTSDRGNVTHSNHTHLGFEVDLEAKIQAMADEILDKACDKAINWCCDQVLNEDDATPIDGFLEDATSEEEMDLDTASFSVAHDKEETGAAMDMLHTAGPVGEDFGGANIGLEPAQAAAHLLFPDGPAASGFGGLEDPIGLAGVVVGARVAPAAPIGVAPMLSVTKQSGLQLITQEEKDKKQPGATRSGQQNVGDTAAKEAKDTILQEAAMIKEVITGTPRSSPRLARVADAHVLDRAKKRTA</sequence>